<keyword evidence="2" id="KW-1185">Reference proteome</keyword>
<dbReference type="RefSeq" id="WP_134843430.1">
    <property type="nucleotide sequence ID" value="NZ_JBOLBK010000011.1"/>
</dbReference>
<reference evidence="1 2" key="1">
    <citation type="submission" date="2019-02" db="EMBL/GenBank/DDBJ databases">
        <title>Draft Genome Sequence of the Prevotella sp. BCRC 81118, Isolated from Human Feces.</title>
        <authorList>
            <person name="Huang C.-H."/>
        </authorList>
    </citation>
    <scope>NUCLEOTIDE SEQUENCE [LARGE SCALE GENOMIC DNA]</scope>
    <source>
        <strain evidence="1 2">BCRC 81118</strain>
    </source>
</reference>
<dbReference type="EMBL" id="SGVY01000018">
    <property type="protein sequence ID" value="TFH81063.1"/>
    <property type="molecule type" value="Genomic_DNA"/>
</dbReference>
<organism evidence="1 2">
    <name type="scientific">Segatella hominis</name>
    <dbReference type="NCBI Taxonomy" id="2518605"/>
    <lineage>
        <taxon>Bacteria</taxon>
        <taxon>Pseudomonadati</taxon>
        <taxon>Bacteroidota</taxon>
        <taxon>Bacteroidia</taxon>
        <taxon>Bacteroidales</taxon>
        <taxon>Prevotellaceae</taxon>
        <taxon>Segatella</taxon>
    </lineage>
</organism>
<proteinExistence type="predicted"/>
<dbReference type="GeneID" id="302995287"/>
<dbReference type="Proteomes" id="UP000297872">
    <property type="component" value="Unassembled WGS sequence"/>
</dbReference>
<accession>A0A4Y8VL50</accession>
<comment type="caution">
    <text evidence="1">The sequence shown here is derived from an EMBL/GenBank/DDBJ whole genome shotgun (WGS) entry which is preliminary data.</text>
</comment>
<evidence type="ECO:0000313" key="1">
    <source>
        <dbReference type="EMBL" id="TFH81063.1"/>
    </source>
</evidence>
<evidence type="ECO:0000313" key="2">
    <source>
        <dbReference type="Proteomes" id="UP000297872"/>
    </source>
</evidence>
<name>A0A4Y8VL50_9BACT</name>
<protein>
    <submittedName>
        <fullName evidence="1">Uncharacterized protein</fullName>
    </submittedName>
</protein>
<sequence>MEKPSKQKGETKKVPPVYSEEKLKALETAVNWIRNRQVFLIRQIQKNDISDKKLQEIGHFDKKLIERFETGVISVIKLIEMKETIIAILHEKDIQEQVNMHEKGHRERDFYAAYMALEHNQTIEEREEKINAFKMTDKFIQSTHFVENINILIQNGDIHLKQ</sequence>
<gene>
    <name evidence="1" type="ORF">EXN75_08280</name>
</gene>
<dbReference type="AlphaFoldDB" id="A0A4Y8VL50"/>